<protein>
    <recommendedName>
        <fullName evidence="7">Phosphatidylglycerol--prolipoprotein diacylglyceryl transferase</fullName>
        <ecNumber evidence="7">2.5.1.145</ecNumber>
    </recommendedName>
</protein>
<reference evidence="8 9" key="1">
    <citation type="journal article" date="2015" name="Int. J. Syst. Evol. Microbiol.">
        <title>Youhaiella tibetensis gen. nov., sp. nov., isolated from subsurface sediment.</title>
        <authorList>
            <person name="Wang Y.X."/>
            <person name="Huang F.Q."/>
            <person name="Nogi Y."/>
            <person name="Pang S.J."/>
            <person name="Wang P.K."/>
            <person name="Lv J."/>
        </authorList>
    </citation>
    <scope>NUCLEOTIDE SEQUENCE [LARGE SCALE GENOMIC DNA]</scope>
    <source>
        <strain evidence="9">fig4</strain>
    </source>
</reference>
<evidence type="ECO:0000256" key="1">
    <source>
        <dbReference type="ARBA" id="ARBA00007150"/>
    </source>
</evidence>
<dbReference type="AlphaFoldDB" id="A0A5B9DTB9"/>
<accession>A0A5B9DTB9</accession>
<feature type="transmembrane region" description="Helical" evidence="7">
    <location>
        <begin position="280"/>
        <end position="303"/>
    </location>
</feature>
<feature type="transmembrane region" description="Helical" evidence="7">
    <location>
        <begin position="139"/>
        <end position="156"/>
    </location>
</feature>
<evidence type="ECO:0000256" key="5">
    <source>
        <dbReference type="ARBA" id="ARBA00022989"/>
    </source>
</evidence>
<dbReference type="PANTHER" id="PTHR30589:SF0">
    <property type="entry name" value="PHOSPHATIDYLGLYCEROL--PROLIPOPROTEIN DIACYLGLYCERYL TRANSFERASE"/>
    <property type="match status" value="1"/>
</dbReference>
<dbReference type="PROSITE" id="PS01311">
    <property type="entry name" value="LGT"/>
    <property type="match status" value="1"/>
</dbReference>
<dbReference type="OrthoDB" id="871140at2"/>
<dbReference type="EC" id="2.5.1.145" evidence="7"/>
<evidence type="ECO:0000256" key="4">
    <source>
        <dbReference type="ARBA" id="ARBA00022692"/>
    </source>
</evidence>
<evidence type="ECO:0000256" key="7">
    <source>
        <dbReference type="HAMAP-Rule" id="MF_01147"/>
    </source>
</evidence>
<evidence type="ECO:0000256" key="2">
    <source>
        <dbReference type="ARBA" id="ARBA00022475"/>
    </source>
</evidence>
<feature type="transmembrane region" description="Helical" evidence="7">
    <location>
        <begin position="168"/>
        <end position="188"/>
    </location>
</feature>
<feature type="binding site" evidence="7">
    <location>
        <position position="183"/>
    </location>
    <ligand>
        <name>a 1,2-diacyl-sn-glycero-3-phospho-(1'-sn-glycerol)</name>
        <dbReference type="ChEBI" id="CHEBI:64716"/>
    </ligand>
</feature>
<evidence type="ECO:0000256" key="6">
    <source>
        <dbReference type="ARBA" id="ARBA00023136"/>
    </source>
</evidence>
<sequence length="309" mass="33461">MSFKCLPTSGSRPYLGCRDRLDQSRHGLHGPANLCGSPDLPFPNIDPIAFAIGPFAVRWYALAYLAGVALGVLYGMSLLKRRSLWKDNSPPFQPGELMDFAFWAVIGIILGGRIGYVLFYNLSYYAADPAEVFALWDGGMSFHGGLIGIMVAIVLFTRSKGGNPLSGLDLVAAVGTIGLFLGRIANFINGELFGAPTDLPWGVVFPNGGDIPRHPSQLYEAALEGIVLFLVIRYVTHVAYGLRRPGLVAGIFGVGYSLSRILVEFVRLPDVQIGYLYGGWLTMGQVLSLPTLLAGIAMIVYAMRRSNGR</sequence>
<comment type="pathway">
    <text evidence="7">Protein modification; lipoprotein biosynthesis (diacylglyceryl transfer).</text>
</comment>
<evidence type="ECO:0000313" key="8">
    <source>
        <dbReference type="EMBL" id="QEE21594.1"/>
    </source>
</evidence>
<dbReference type="PANTHER" id="PTHR30589">
    <property type="entry name" value="PROLIPOPROTEIN DIACYLGLYCERYL TRANSFERASE"/>
    <property type="match status" value="1"/>
</dbReference>
<dbReference type="HAMAP" id="MF_01147">
    <property type="entry name" value="Lgt"/>
    <property type="match status" value="1"/>
</dbReference>
<comment type="subcellular location">
    <subcellularLocation>
        <location evidence="7">Cell membrane</location>
        <topology evidence="7">Multi-pass membrane protein</topology>
    </subcellularLocation>
</comment>
<dbReference type="KEGG" id="yti:FNA67_15995"/>
<comment type="similarity">
    <text evidence="1 7">Belongs to the Lgt family.</text>
</comment>
<organism evidence="8 9">
    <name type="scientific">Paradevosia tibetensis</name>
    <dbReference type="NCBI Taxonomy" id="1447062"/>
    <lineage>
        <taxon>Bacteria</taxon>
        <taxon>Pseudomonadati</taxon>
        <taxon>Pseudomonadota</taxon>
        <taxon>Alphaproteobacteria</taxon>
        <taxon>Hyphomicrobiales</taxon>
        <taxon>Devosiaceae</taxon>
        <taxon>Paradevosia</taxon>
    </lineage>
</organism>
<keyword evidence="9" id="KW-1185">Reference proteome</keyword>
<feature type="transmembrane region" description="Helical" evidence="7">
    <location>
        <begin position="247"/>
        <end position="268"/>
    </location>
</feature>
<dbReference type="EMBL" id="CP041690">
    <property type="protein sequence ID" value="QEE21594.1"/>
    <property type="molecule type" value="Genomic_DNA"/>
</dbReference>
<keyword evidence="2 7" id="KW-1003">Cell membrane</keyword>
<feature type="transmembrane region" description="Helical" evidence="7">
    <location>
        <begin position="218"/>
        <end position="235"/>
    </location>
</feature>
<name>A0A5B9DTB9_9HYPH</name>
<dbReference type="GO" id="GO:0008961">
    <property type="term" value="F:phosphatidylglycerol-prolipoprotein diacylglyceryl transferase activity"/>
    <property type="evidence" value="ECO:0007669"/>
    <property type="project" value="UniProtKB-UniRule"/>
</dbReference>
<keyword evidence="5 7" id="KW-1133">Transmembrane helix</keyword>
<dbReference type="GO" id="GO:0005886">
    <property type="term" value="C:plasma membrane"/>
    <property type="evidence" value="ECO:0007669"/>
    <property type="project" value="UniProtKB-SubCell"/>
</dbReference>
<comment type="catalytic activity">
    <reaction evidence="7">
        <text>L-cysteinyl-[prolipoprotein] + a 1,2-diacyl-sn-glycero-3-phospho-(1'-sn-glycerol) = an S-1,2-diacyl-sn-glyceryl-L-cysteinyl-[prolipoprotein] + sn-glycerol 1-phosphate + H(+)</text>
        <dbReference type="Rhea" id="RHEA:56712"/>
        <dbReference type="Rhea" id="RHEA-COMP:14679"/>
        <dbReference type="Rhea" id="RHEA-COMP:14680"/>
        <dbReference type="ChEBI" id="CHEBI:15378"/>
        <dbReference type="ChEBI" id="CHEBI:29950"/>
        <dbReference type="ChEBI" id="CHEBI:57685"/>
        <dbReference type="ChEBI" id="CHEBI:64716"/>
        <dbReference type="ChEBI" id="CHEBI:140658"/>
        <dbReference type="EC" id="2.5.1.145"/>
    </reaction>
</comment>
<gene>
    <name evidence="7" type="primary">lgt</name>
    <name evidence="8" type="ORF">FNA67_15995</name>
</gene>
<dbReference type="UniPathway" id="UPA00664"/>
<evidence type="ECO:0000256" key="3">
    <source>
        <dbReference type="ARBA" id="ARBA00022679"/>
    </source>
</evidence>
<keyword evidence="8" id="KW-0449">Lipoprotein</keyword>
<feature type="transmembrane region" description="Helical" evidence="7">
    <location>
        <begin position="100"/>
        <end position="119"/>
    </location>
</feature>
<dbReference type="GO" id="GO:0042158">
    <property type="term" value="P:lipoprotein biosynthetic process"/>
    <property type="evidence" value="ECO:0007669"/>
    <property type="project" value="UniProtKB-UniRule"/>
</dbReference>
<comment type="function">
    <text evidence="7">Catalyzes the transfer of the diacylglyceryl group from phosphatidylglycerol to the sulfhydryl group of the N-terminal cysteine of a prolipoprotein, the first step in the formation of mature lipoproteins.</text>
</comment>
<dbReference type="InterPro" id="IPR001640">
    <property type="entry name" value="Lgt"/>
</dbReference>
<keyword evidence="3 7" id="KW-0808">Transferase</keyword>
<feature type="transmembrane region" description="Helical" evidence="7">
    <location>
        <begin position="59"/>
        <end position="79"/>
    </location>
</feature>
<dbReference type="Proteomes" id="UP000321062">
    <property type="component" value="Chromosome"/>
</dbReference>
<keyword evidence="6 7" id="KW-0472">Membrane</keyword>
<keyword evidence="4 7" id="KW-0812">Transmembrane</keyword>
<dbReference type="NCBIfam" id="TIGR00544">
    <property type="entry name" value="lgt"/>
    <property type="match status" value="1"/>
</dbReference>
<evidence type="ECO:0000313" key="9">
    <source>
        <dbReference type="Proteomes" id="UP000321062"/>
    </source>
</evidence>
<proteinExistence type="inferred from homology"/>
<dbReference type="Pfam" id="PF01790">
    <property type="entry name" value="LGT"/>
    <property type="match status" value="1"/>
</dbReference>